<dbReference type="AlphaFoldDB" id="A0A9I9E8J7"/>
<sequence>MDCSRSEYQRWKPQDLLLTTPLLQMSRKLEIFLYPSFKKREWNSAFFLMKIQCIPERARCPLCLPRSGIHIQPCSLRSLLLNPHCYRSLTSQKFGIQPLTFFVGIPIILSTHLLGLDFGDEGIERFG</sequence>
<proteinExistence type="predicted"/>
<evidence type="ECO:0000313" key="1">
    <source>
        <dbReference type="EnsemblPlants" id="MELO3C030260.2.1"/>
    </source>
</evidence>
<dbReference type="EnsemblPlants" id="MELO3C030260.2.1">
    <property type="protein sequence ID" value="MELO3C030260.2.1"/>
    <property type="gene ID" value="MELO3C030260.2"/>
</dbReference>
<name>A0A9I9E8J7_CUCME</name>
<dbReference type="Gramene" id="MELO3C030260.2.1">
    <property type="protein sequence ID" value="MELO3C030260.2.1"/>
    <property type="gene ID" value="MELO3C030260.2"/>
</dbReference>
<accession>A0A9I9E8J7</accession>
<reference evidence="1" key="1">
    <citation type="submission" date="2023-03" db="UniProtKB">
        <authorList>
            <consortium name="EnsemblPlants"/>
        </authorList>
    </citation>
    <scope>IDENTIFICATION</scope>
</reference>
<protein>
    <submittedName>
        <fullName evidence="1">Uncharacterized protein</fullName>
    </submittedName>
</protein>
<organism evidence="1">
    <name type="scientific">Cucumis melo</name>
    <name type="common">Muskmelon</name>
    <dbReference type="NCBI Taxonomy" id="3656"/>
    <lineage>
        <taxon>Eukaryota</taxon>
        <taxon>Viridiplantae</taxon>
        <taxon>Streptophyta</taxon>
        <taxon>Embryophyta</taxon>
        <taxon>Tracheophyta</taxon>
        <taxon>Spermatophyta</taxon>
        <taxon>Magnoliopsida</taxon>
        <taxon>eudicotyledons</taxon>
        <taxon>Gunneridae</taxon>
        <taxon>Pentapetalae</taxon>
        <taxon>rosids</taxon>
        <taxon>fabids</taxon>
        <taxon>Cucurbitales</taxon>
        <taxon>Cucurbitaceae</taxon>
        <taxon>Benincaseae</taxon>
        <taxon>Cucumis</taxon>
    </lineage>
</organism>